<dbReference type="InterPro" id="IPR000421">
    <property type="entry name" value="FA58C"/>
</dbReference>
<feature type="signal peptide" evidence="2">
    <location>
        <begin position="1"/>
        <end position="32"/>
    </location>
</feature>
<dbReference type="EMBL" id="JAJEQE010000004">
    <property type="protein sequence ID" value="MCC2148085.1"/>
    <property type="molecule type" value="Genomic_DNA"/>
</dbReference>
<dbReference type="Gene3D" id="1.20.1270.90">
    <property type="entry name" value="AF1782-like"/>
    <property type="match status" value="1"/>
</dbReference>
<evidence type="ECO:0000313" key="5">
    <source>
        <dbReference type="Proteomes" id="UP001299235"/>
    </source>
</evidence>
<dbReference type="Gene3D" id="2.60.40.10">
    <property type="entry name" value="Immunoglobulins"/>
    <property type="match status" value="1"/>
</dbReference>
<dbReference type="RefSeq" id="WP_248834687.1">
    <property type="nucleotide sequence ID" value="NZ_JAJEQE010000004.1"/>
</dbReference>
<dbReference type="InterPro" id="IPR008979">
    <property type="entry name" value="Galactose-bd-like_sf"/>
</dbReference>
<dbReference type="SUPFAM" id="SSF49785">
    <property type="entry name" value="Galactose-binding domain-like"/>
    <property type="match status" value="3"/>
</dbReference>
<proteinExistence type="predicted"/>
<comment type="caution">
    <text evidence="4">The sequence shown here is derived from an EMBL/GenBank/DDBJ whole genome shotgun (WGS) entry which is preliminary data.</text>
</comment>
<evidence type="ECO:0000313" key="4">
    <source>
        <dbReference type="EMBL" id="MCC2148085.1"/>
    </source>
</evidence>
<keyword evidence="1" id="KW-0326">Glycosidase</keyword>
<dbReference type="Proteomes" id="UP001299235">
    <property type="component" value="Unassembled WGS sequence"/>
</dbReference>
<dbReference type="InterPro" id="IPR013320">
    <property type="entry name" value="ConA-like_dom_sf"/>
</dbReference>
<evidence type="ECO:0000256" key="2">
    <source>
        <dbReference type="SAM" id="SignalP"/>
    </source>
</evidence>
<reference evidence="4 5" key="1">
    <citation type="submission" date="2021-10" db="EMBL/GenBank/DDBJ databases">
        <title>Anaerobic single-cell dispensing facilitates the cultivation of human gut bacteria.</title>
        <authorList>
            <person name="Afrizal A."/>
        </authorList>
    </citation>
    <scope>NUCLEOTIDE SEQUENCE [LARGE SCALE GENOMIC DNA]</scope>
    <source>
        <strain evidence="4 5">CLA-AA-H246</strain>
    </source>
</reference>
<keyword evidence="1" id="KW-0378">Hydrolase</keyword>
<keyword evidence="5" id="KW-1185">Reference proteome</keyword>
<dbReference type="InterPro" id="IPR013783">
    <property type="entry name" value="Ig-like_fold"/>
</dbReference>
<feature type="chain" id="PRO_5047528099" evidence="2">
    <location>
        <begin position="33"/>
        <end position="1603"/>
    </location>
</feature>
<evidence type="ECO:0000259" key="3">
    <source>
        <dbReference type="Pfam" id="PF00754"/>
    </source>
</evidence>
<name>A0ABS8ESH9_9FIRM</name>
<keyword evidence="2" id="KW-0732">Signal</keyword>
<feature type="domain" description="F5/8 type C" evidence="3">
    <location>
        <begin position="52"/>
        <end position="184"/>
    </location>
</feature>
<organism evidence="4 5">
    <name type="scientific">Hominisplanchenecus faecis</name>
    <dbReference type="NCBI Taxonomy" id="2885351"/>
    <lineage>
        <taxon>Bacteria</taxon>
        <taxon>Bacillati</taxon>
        <taxon>Bacillota</taxon>
        <taxon>Clostridia</taxon>
        <taxon>Lachnospirales</taxon>
        <taxon>Lachnospiraceae</taxon>
        <taxon>Hominisplanchenecus</taxon>
    </lineage>
</organism>
<feature type="domain" description="F5/8 type C" evidence="3">
    <location>
        <begin position="517"/>
        <end position="618"/>
    </location>
</feature>
<dbReference type="Gene3D" id="2.60.120.260">
    <property type="entry name" value="Galactose-binding domain-like"/>
    <property type="match status" value="3"/>
</dbReference>
<dbReference type="SUPFAM" id="SSF49899">
    <property type="entry name" value="Concanavalin A-like lectins/glucanases"/>
    <property type="match status" value="1"/>
</dbReference>
<dbReference type="Gene3D" id="1.20.1270.70">
    <property type="entry name" value="Designed single chain three-helix bundle"/>
    <property type="match status" value="1"/>
</dbReference>
<evidence type="ECO:0000256" key="1">
    <source>
        <dbReference type="ARBA" id="ARBA00023295"/>
    </source>
</evidence>
<dbReference type="Pfam" id="PF00754">
    <property type="entry name" value="F5_F8_type_C"/>
    <property type="match status" value="2"/>
</dbReference>
<sequence length="1603" mass="169899">MKFKQVLAGLLVGTMVVTSAPVSGLGALSALAASEEAETKNYNYTKLTEGLTASADCADGTNTMNAVLNGNPDDYWHSAWEGDNQPVKQGGEVIMNSNNNITLTLTEASTVKKLEYVSNGAGNNGTIKKCNIYYKTSAENAEFKKVQEDPYTLSFTESKATIEFTDAISDVKEIKIEVLNTAGNPNNTFISGKELYVYRDDNTKIDSGNILAKAECSSQGDAALKNLVDNNEATGYHSSWGGNGGTVAADEGFTEIVRPGTMTTPTELISRNNLYINLAGSETIGKIAYLPRQGSGSGNGVANGRITAANIYISNADVNDVSAITDWKQVATADWENNSDEKNVTFSPETAKHIRIEVKHSAGDQTDAYINAAAIDIYKAEEVVAEDKVISKPVLTAVAPVTGETPADVTAAEPEGYTVATAWADSDGNTVTKFEDGKDYTLTATLTAEKGYKFTDESKPSTIKVGEEDLEVTAEVKDSGKTMTLTLVFSVPAETTKPSDKEYGKLEGLTGKADSVETKSEDGAINNALDGNVNTYWHTNWSDSSKPKATYADGKLTGNNTYTITLAKATKVKAFTYIPRNHYDKEGNIANGAISECKVFVSTDNGVNWTLAGTVEGDAAWTYVKKDAEGADQNFVEKTLEFGTEYANVTDVKVEVIKTAGAEANMFINAAEFGVIGEKDAVPVESEARKALAAALADAEKVESADKYTEDSYKTFKEAWDAANAVTDETKDEDVQTIADTLANAIKALKKAETPAPPVAEDSVITAPRLSYTAPVAGETAVVPSYVAMEDQSAKPATLEVKDDVPTTVVVDGGVLAFQGRLTAPNNGANNDKFDVSGDTPMVLRTKVKLNNKTDEVVNILGKMDSQYGIQVDGANDRVILYCCDAQGKWPEIQYKYDADTFWGEWHDIALVYTGTNMQLYVDGKAGEATPGRVNASDGYQVVFKSYASSIFTIGYNTEKSTNHEADGNGVKYSTLDQVDGKIADIKLYKGTDYSEGLTKSYNEIKAALEKVAPDADISAIPYTAVTTWSANGTALEKDAKFAGETVYTATTVYTAPSGFKFTDISKPSVDGATVTISADGKTMTVTKAFPKTAKIVCSCVVGEITGVADQTIDLGVADSKTVTLSAKAQVTGDCKVEGHDGTVNYTYTVTDAGTTGATVKDNAVTVTAAGTAKVKVTATLASDATKTSTKEITLTVTTNKASAQDKADLVAAINAVKDIKEADYTEESYAPLKTALATADTLSKDANASKSDIAAAIQAISDAKKGLKTKVAAKKEELNSLLTAVYDDLMANGNKYTVASYNNAVTVYKAVKDVPGKDGVTVAELEKAIKDLNDAKDALVLQETADLEKAKENAANTLKDAAAIADAGQKDYEEASWKVFDAAYKALKNAPADADKATLESLTLALRNAQAALKKAETPAVALDAPKVKAAKAKVTKTGVVVNVTVEAVKDAASYDVYRVVKGKATKVGTTAAGKTTVKDKKAVKGASYYAVAVSKDGKVVSKAGAAVAVKLAKAPKIQKATAGSKNAKLSWKKVKGAKVVVYRSTKKNSGYKKVATTRKNATSVTNKKGLKAGKTYYYKIATIKGKLISAMSKAKRVKIKK</sequence>
<dbReference type="Gene3D" id="2.60.120.200">
    <property type="match status" value="1"/>
</dbReference>
<protein>
    <submittedName>
        <fullName evidence="4">Discoidin domain-containing protein</fullName>
    </submittedName>
</protein>
<accession>A0ABS8ESH9</accession>
<gene>
    <name evidence="4" type="ORF">LKD42_02280</name>
</gene>